<accession>A0A7X9STP8</accession>
<protein>
    <recommendedName>
        <fullName evidence="1">TipAS antibiotic-recognition domain-containing protein</fullName>
    </recommendedName>
</protein>
<dbReference type="EMBL" id="JABAGD010000083">
    <property type="protein sequence ID" value="NMF07839.1"/>
    <property type="molecule type" value="Genomic_DNA"/>
</dbReference>
<reference evidence="2 3" key="1">
    <citation type="submission" date="2020-04" db="EMBL/GenBank/DDBJ databases">
        <authorList>
            <person name="Hitch T.C.A."/>
            <person name="Wylensek D."/>
            <person name="Clavel T."/>
        </authorList>
    </citation>
    <scope>NUCLEOTIDE SEQUENCE [LARGE SCALE GENOMIC DNA]</scope>
    <source>
        <strain evidence="2 3">WB01_NA02</strain>
    </source>
</reference>
<name>A0A7X9STP8_CLOBE</name>
<proteinExistence type="predicted"/>
<dbReference type="InterPro" id="IPR036244">
    <property type="entry name" value="TipA-like_antibiotic-bd"/>
</dbReference>
<evidence type="ECO:0000259" key="1">
    <source>
        <dbReference type="Pfam" id="PF07739"/>
    </source>
</evidence>
<dbReference type="Pfam" id="PF07739">
    <property type="entry name" value="TipAS"/>
    <property type="match status" value="1"/>
</dbReference>
<organism evidence="2 3">
    <name type="scientific">Clostridium beijerinckii</name>
    <name type="common">Clostridium MP</name>
    <dbReference type="NCBI Taxonomy" id="1520"/>
    <lineage>
        <taxon>Bacteria</taxon>
        <taxon>Bacillati</taxon>
        <taxon>Bacillota</taxon>
        <taxon>Clostridia</taxon>
        <taxon>Eubacteriales</taxon>
        <taxon>Clostridiaceae</taxon>
        <taxon>Clostridium</taxon>
    </lineage>
</organism>
<dbReference type="Proteomes" id="UP000587880">
    <property type="component" value="Unassembled WGS sequence"/>
</dbReference>
<dbReference type="InterPro" id="IPR012925">
    <property type="entry name" value="TipAS_dom"/>
</dbReference>
<sequence>MGEALKKSSGTKLPKLEELYKKLVSDLSRDPHSKEVQEITHDIANEIKKQNEAFKVDVGENYLGYVADLYLSDSIYIKGIDEKYEKGASEFIGKALKFYSENNKS</sequence>
<evidence type="ECO:0000313" key="3">
    <source>
        <dbReference type="Proteomes" id="UP000587880"/>
    </source>
</evidence>
<feature type="domain" description="TipAS antibiotic-recognition" evidence="1">
    <location>
        <begin position="15"/>
        <end position="99"/>
    </location>
</feature>
<dbReference type="SUPFAM" id="SSF89082">
    <property type="entry name" value="Antibiotic binding domain of TipA-like multidrug resistance regulators"/>
    <property type="match status" value="1"/>
</dbReference>
<dbReference type="AlphaFoldDB" id="A0A7X9STP8"/>
<gene>
    <name evidence="2" type="ORF">HF849_24515</name>
</gene>
<evidence type="ECO:0000313" key="2">
    <source>
        <dbReference type="EMBL" id="NMF07839.1"/>
    </source>
</evidence>
<comment type="caution">
    <text evidence="2">The sequence shown here is derived from an EMBL/GenBank/DDBJ whole genome shotgun (WGS) entry which is preliminary data.</text>
</comment>